<evidence type="ECO:0000256" key="1">
    <source>
        <dbReference type="ARBA" id="ARBA00008779"/>
    </source>
</evidence>
<dbReference type="Pfam" id="PF00884">
    <property type="entry name" value="Sulfatase"/>
    <property type="match status" value="1"/>
</dbReference>
<evidence type="ECO:0000256" key="2">
    <source>
        <dbReference type="ARBA" id="ARBA00022801"/>
    </source>
</evidence>
<dbReference type="EMBL" id="CAAHFH010000002">
    <property type="protein sequence ID" value="VGO22132.1"/>
    <property type="molecule type" value="Genomic_DNA"/>
</dbReference>
<protein>
    <submittedName>
        <fullName evidence="5">Choline-sulfatase</fullName>
    </submittedName>
</protein>
<sequence>MKILTPNSMKHRLLLCCLLPFVSLAAPTQPNLIFLMADDCTYTDLGVYGGQAFTPNLDRLARQGMRFDNCWQTAPMCAPTRMNILTGTYPVKSGAYPNHSQVDPEIKSVFHFLKPVGYRIAMSGKTHISPRTVFDFEYYSVNKDPDFTVVRKFIRECQNTDTPFCLFLMSNHPHDPWDAGDPTRYPPDQLELPPHWVDTPETRDCYSRYLAEITEFDREVGQTMTLLDQEGLADDTALMVASEQGSAFPFAKWTCYAEGLRSGMIVRWPGQIKPDATSQAMVEYSDILPTLLSIAAVEPTPSIQGKSFLPVLRGETNFHKNYTFGIHTSTGIKCSTQPFGIRSVRDQRYSYIRNLHPNNRFQNVINNNPDAEYYPSWKMNAAQGNTKAAAKILRYEQRPAEELYDRKLDPLELNNLADLPEYTSKKEELSQQLDSWMRQQGDQGCITEENAAEHYATWYREKLGLPD</sequence>
<dbReference type="InterPro" id="IPR000917">
    <property type="entry name" value="Sulfatase_N"/>
</dbReference>
<dbReference type="PANTHER" id="PTHR43751">
    <property type="entry name" value="SULFATASE"/>
    <property type="match status" value="1"/>
</dbReference>
<keyword evidence="2" id="KW-0378">Hydrolase</keyword>
<proteinExistence type="inferred from homology"/>
<dbReference type="Proteomes" id="UP000346198">
    <property type="component" value="Unassembled WGS sequence"/>
</dbReference>
<dbReference type="CDD" id="cd16027">
    <property type="entry name" value="SGSH"/>
    <property type="match status" value="1"/>
</dbReference>
<evidence type="ECO:0000256" key="3">
    <source>
        <dbReference type="SAM" id="SignalP"/>
    </source>
</evidence>
<dbReference type="RefSeq" id="WP_136063535.1">
    <property type="nucleotide sequence ID" value="NZ_CAAHFH010000002.1"/>
</dbReference>
<evidence type="ECO:0000313" key="6">
    <source>
        <dbReference type="Proteomes" id="UP000346198"/>
    </source>
</evidence>
<dbReference type="InterPro" id="IPR017850">
    <property type="entry name" value="Alkaline_phosphatase_core_sf"/>
</dbReference>
<dbReference type="SUPFAM" id="SSF53649">
    <property type="entry name" value="Alkaline phosphatase-like"/>
    <property type="match status" value="1"/>
</dbReference>
<dbReference type="GO" id="GO:0016787">
    <property type="term" value="F:hydrolase activity"/>
    <property type="evidence" value="ECO:0007669"/>
    <property type="project" value="UniProtKB-KW"/>
</dbReference>
<accession>A0A6C2UPC0</accession>
<feature type="signal peptide" evidence="3">
    <location>
        <begin position="1"/>
        <end position="25"/>
    </location>
</feature>
<gene>
    <name evidence="5" type="primary">betC_61</name>
    <name evidence="5" type="ORF">SCARR_04213</name>
</gene>
<reference evidence="5 6" key="1">
    <citation type="submission" date="2019-04" db="EMBL/GenBank/DDBJ databases">
        <authorList>
            <person name="Van Vliet M D."/>
        </authorList>
    </citation>
    <scope>NUCLEOTIDE SEQUENCE [LARGE SCALE GENOMIC DNA]</scope>
    <source>
        <strain evidence="5 6">F21</strain>
    </source>
</reference>
<dbReference type="Gene3D" id="3.40.720.10">
    <property type="entry name" value="Alkaline Phosphatase, subunit A"/>
    <property type="match status" value="1"/>
</dbReference>
<dbReference type="AlphaFoldDB" id="A0A6C2UPC0"/>
<feature type="chain" id="PRO_5028972661" evidence="3">
    <location>
        <begin position="26"/>
        <end position="467"/>
    </location>
</feature>
<dbReference type="PROSITE" id="PS00523">
    <property type="entry name" value="SULFATASE_1"/>
    <property type="match status" value="1"/>
</dbReference>
<keyword evidence="6" id="KW-1185">Reference proteome</keyword>
<dbReference type="PANTHER" id="PTHR43751:SF1">
    <property type="entry name" value="SULFATASE ATSG-RELATED"/>
    <property type="match status" value="1"/>
</dbReference>
<dbReference type="InterPro" id="IPR024607">
    <property type="entry name" value="Sulfatase_CS"/>
</dbReference>
<dbReference type="InterPro" id="IPR052701">
    <property type="entry name" value="GAG_Ulvan_Degrading_Sulfatases"/>
</dbReference>
<evidence type="ECO:0000313" key="5">
    <source>
        <dbReference type="EMBL" id="VGO22132.1"/>
    </source>
</evidence>
<keyword evidence="3" id="KW-0732">Signal</keyword>
<comment type="similarity">
    <text evidence="1">Belongs to the sulfatase family.</text>
</comment>
<name>A0A6C2UPC0_9BACT</name>
<organism evidence="5 6">
    <name type="scientific">Pontiella sulfatireligans</name>
    <dbReference type="NCBI Taxonomy" id="2750658"/>
    <lineage>
        <taxon>Bacteria</taxon>
        <taxon>Pseudomonadati</taxon>
        <taxon>Kiritimatiellota</taxon>
        <taxon>Kiritimatiellia</taxon>
        <taxon>Kiritimatiellales</taxon>
        <taxon>Pontiellaceae</taxon>
        <taxon>Pontiella</taxon>
    </lineage>
</organism>
<evidence type="ECO:0000259" key="4">
    <source>
        <dbReference type="Pfam" id="PF00884"/>
    </source>
</evidence>
<feature type="domain" description="Sulfatase N-terminal" evidence="4">
    <location>
        <begin position="30"/>
        <end position="295"/>
    </location>
</feature>